<dbReference type="PROSITE" id="PS50110">
    <property type="entry name" value="RESPONSE_REGULATORY"/>
    <property type="match status" value="1"/>
</dbReference>
<comment type="PTM">
    <text evidence="4">Phosphorylated by CheA. Phosphorylation of the N-terminal regulatory domain activates the methylesterase activity.</text>
</comment>
<evidence type="ECO:0000313" key="9">
    <source>
        <dbReference type="EMBL" id="KTD32384.1"/>
    </source>
</evidence>
<proteinExistence type="inferred from homology"/>
<dbReference type="GO" id="GO:0000156">
    <property type="term" value="F:phosphorelay response regulator activity"/>
    <property type="evidence" value="ECO:0007669"/>
    <property type="project" value="InterPro"/>
</dbReference>
<feature type="active site" evidence="4 5">
    <location>
        <position position="292"/>
    </location>
</feature>
<keyword evidence="4" id="KW-0963">Cytoplasm</keyword>
<dbReference type="EMBL" id="UGOG01000001">
    <property type="protein sequence ID" value="STX62479.1"/>
    <property type="molecule type" value="Genomic_DNA"/>
</dbReference>
<dbReference type="EC" id="3.5.1.44" evidence="4"/>
<reference evidence="9 11" key="1">
    <citation type="submission" date="2015-11" db="EMBL/GenBank/DDBJ databases">
        <title>Genomic analysis of 38 Legionella species identifies large and diverse effector repertoires.</title>
        <authorList>
            <person name="Burstein D."/>
            <person name="Amaro F."/>
            <person name="Zusman T."/>
            <person name="Lifshitz Z."/>
            <person name="Cohen O."/>
            <person name="Gilbert J.A."/>
            <person name="Pupko T."/>
            <person name="Shuman H.A."/>
            <person name="Segal G."/>
        </authorList>
    </citation>
    <scope>NUCLEOTIDE SEQUENCE [LARGE SCALE GENOMIC DNA]</scope>
    <source>
        <strain evidence="9 11">ATCC 43877</strain>
    </source>
</reference>
<keyword evidence="11" id="KW-1185">Reference proteome</keyword>
<dbReference type="GO" id="GO:0005737">
    <property type="term" value="C:cytoplasm"/>
    <property type="evidence" value="ECO:0007669"/>
    <property type="project" value="UniProtKB-SubCell"/>
</dbReference>
<organism evidence="10 12">
    <name type="scientific">Legionella moravica</name>
    <dbReference type="NCBI Taxonomy" id="39962"/>
    <lineage>
        <taxon>Bacteria</taxon>
        <taxon>Pseudomonadati</taxon>
        <taxon>Pseudomonadota</taxon>
        <taxon>Gammaproteobacteria</taxon>
        <taxon>Legionellales</taxon>
        <taxon>Legionellaceae</taxon>
        <taxon>Legionella</taxon>
    </lineage>
</organism>
<name>A0A378JZN0_9GAMM</name>
<dbReference type="InterPro" id="IPR000673">
    <property type="entry name" value="Sig_transdc_resp-reg_Me-estase"/>
</dbReference>
<dbReference type="Proteomes" id="UP000254040">
    <property type="component" value="Unassembled WGS sequence"/>
</dbReference>
<dbReference type="InterPro" id="IPR001789">
    <property type="entry name" value="Sig_transdc_resp-reg_receiver"/>
</dbReference>
<comment type="catalytic activity">
    <reaction evidence="4">
        <text>L-glutaminyl-[protein] + H2O = L-glutamyl-[protein] + NH4(+)</text>
        <dbReference type="Rhea" id="RHEA:16441"/>
        <dbReference type="Rhea" id="RHEA-COMP:10207"/>
        <dbReference type="Rhea" id="RHEA-COMP:10208"/>
        <dbReference type="ChEBI" id="CHEBI:15377"/>
        <dbReference type="ChEBI" id="CHEBI:28938"/>
        <dbReference type="ChEBI" id="CHEBI:29973"/>
        <dbReference type="ChEBI" id="CHEBI:30011"/>
        <dbReference type="EC" id="3.5.1.44"/>
    </reaction>
</comment>
<dbReference type="CDD" id="cd16432">
    <property type="entry name" value="CheB_Rec"/>
    <property type="match status" value="1"/>
</dbReference>
<dbReference type="EMBL" id="LNYN01000029">
    <property type="protein sequence ID" value="KTD32384.1"/>
    <property type="molecule type" value="Genomic_DNA"/>
</dbReference>
<evidence type="ECO:0000256" key="1">
    <source>
        <dbReference type="ARBA" id="ARBA00022500"/>
    </source>
</evidence>
<evidence type="ECO:0000313" key="11">
    <source>
        <dbReference type="Proteomes" id="UP000054985"/>
    </source>
</evidence>
<dbReference type="PIRSF" id="PIRSF000876">
    <property type="entry name" value="RR_chemtxs_CheB"/>
    <property type="match status" value="1"/>
</dbReference>
<dbReference type="GO" id="GO:0008984">
    <property type="term" value="F:protein-glutamate methylesterase activity"/>
    <property type="evidence" value="ECO:0007669"/>
    <property type="project" value="UniProtKB-UniRule"/>
</dbReference>
<dbReference type="GO" id="GO:0006935">
    <property type="term" value="P:chemotaxis"/>
    <property type="evidence" value="ECO:0007669"/>
    <property type="project" value="UniProtKB-UniRule"/>
</dbReference>
<comment type="catalytic activity">
    <reaction evidence="3 4">
        <text>[protein]-L-glutamate 5-O-methyl ester + H2O = L-glutamyl-[protein] + methanol + H(+)</text>
        <dbReference type="Rhea" id="RHEA:23236"/>
        <dbReference type="Rhea" id="RHEA-COMP:10208"/>
        <dbReference type="Rhea" id="RHEA-COMP:10311"/>
        <dbReference type="ChEBI" id="CHEBI:15377"/>
        <dbReference type="ChEBI" id="CHEBI:15378"/>
        <dbReference type="ChEBI" id="CHEBI:17790"/>
        <dbReference type="ChEBI" id="CHEBI:29973"/>
        <dbReference type="ChEBI" id="CHEBI:82795"/>
        <dbReference type="EC" id="3.1.1.61"/>
    </reaction>
</comment>
<comment type="subcellular location">
    <subcellularLocation>
        <location evidence="4">Cytoplasm</location>
    </subcellularLocation>
</comment>
<dbReference type="InterPro" id="IPR008248">
    <property type="entry name" value="CheB-like"/>
</dbReference>
<dbReference type="Gene3D" id="3.40.50.2300">
    <property type="match status" value="1"/>
</dbReference>
<dbReference type="Pfam" id="PF01339">
    <property type="entry name" value="CheB_methylest"/>
    <property type="match status" value="1"/>
</dbReference>
<dbReference type="AlphaFoldDB" id="A0A378JZN0"/>
<dbReference type="NCBIfam" id="NF001965">
    <property type="entry name" value="PRK00742.1"/>
    <property type="match status" value="1"/>
</dbReference>
<evidence type="ECO:0000256" key="5">
    <source>
        <dbReference type="PROSITE-ProRule" id="PRU00050"/>
    </source>
</evidence>
<evidence type="ECO:0000256" key="4">
    <source>
        <dbReference type="HAMAP-Rule" id="MF_00099"/>
    </source>
</evidence>
<evidence type="ECO:0000256" key="2">
    <source>
        <dbReference type="ARBA" id="ARBA00022801"/>
    </source>
</evidence>
<dbReference type="PANTHER" id="PTHR42872">
    <property type="entry name" value="PROTEIN-GLUTAMATE METHYLESTERASE/PROTEIN-GLUTAMINE GLUTAMINASE"/>
    <property type="match status" value="1"/>
</dbReference>
<dbReference type="HAMAP" id="MF_00099">
    <property type="entry name" value="CheB_chemtxs"/>
    <property type="match status" value="1"/>
</dbReference>
<feature type="active site" evidence="4 5">
    <location>
        <position position="196"/>
    </location>
</feature>
<sequence>MKNIRVLLVDDSALMRRVISDVLSQDPEIEVLATAANGALALAKLEQVIPDIIILDIEMPEMNGLETLLEIRKKHPKLPVIMFSSLTSLGAEATLNALYYGANDYVTKPGNGTAYAEIIKTIGDELVYKIKGLIAKARTSSFNDSSAHTTSSRVVPGTDRVDIVAIGTSTGGPNALKAVLPKIPADFPVPVLIVQHMPPIFTGILAEGLHKSCQIAVKEAQQDDPVLPGQALIAPGNFHMTLAFQEGRYIVKLNQDPVVNFCRPSVDTMFRSVVHHFGAHTLGVVMTGMGQDGLSGCRSIKEKRGQVLIQDEPSSVVWGMPGSVSKAGLADLTLPLDDIGLAIIQRVNKKRI</sequence>
<keyword evidence="2 4" id="KW-0378">Hydrolase</keyword>
<dbReference type="PANTHER" id="PTHR42872:SF3">
    <property type="entry name" value="PROTEIN-GLUTAMATE METHYLESTERASE_PROTEIN-GLUTAMINE GLUTAMINASE 1"/>
    <property type="match status" value="1"/>
</dbReference>
<comment type="function">
    <text evidence="4">Involved in chemotaxis. Part of a chemotaxis signal transduction system that modulates chemotaxis in response to various stimuli. Catalyzes the demethylation of specific methylglutamate residues introduced into the chemoreceptors (methyl-accepting chemotaxis proteins or MCP) by CheR. Also mediates the irreversible deamidation of specific glutamine residues to glutamic acid.</text>
</comment>
<protein>
    <recommendedName>
        <fullName evidence="4">Protein-glutamate methylesterase/protein-glutamine glutaminase</fullName>
        <ecNumber evidence="4">3.1.1.61</ecNumber>
        <ecNumber evidence="4">3.5.1.44</ecNumber>
    </recommendedName>
</protein>
<dbReference type="OrthoDB" id="9793421at2"/>
<dbReference type="PROSITE" id="PS50122">
    <property type="entry name" value="CHEB"/>
    <property type="match status" value="1"/>
</dbReference>
<keyword evidence="1 4" id="KW-0145">Chemotaxis</keyword>
<dbReference type="Proteomes" id="UP000054985">
    <property type="component" value="Unassembled WGS sequence"/>
</dbReference>
<evidence type="ECO:0000259" key="7">
    <source>
        <dbReference type="PROSITE" id="PS50110"/>
    </source>
</evidence>
<accession>A0A378JZN0</accession>
<feature type="active site" evidence="4 5">
    <location>
        <position position="169"/>
    </location>
</feature>
<evidence type="ECO:0000259" key="8">
    <source>
        <dbReference type="PROSITE" id="PS50122"/>
    </source>
</evidence>
<dbReference type="SMART" id="SM00448">
    <property type="entry name" value="REC"/>
    <property type="match status" value="1"/>
</dbReference>
<dbReference type="InterPro" id="IPR035909">
    <property type="entry name" value="CheB_C"/>
</dbReference>
<dbReference type="GO" id="GO:0050568">
    <property type="term" value="F:protein-glutamine glutaminase activity"/>
    <property type="evidence" value="ECO:0007669"/>
    <property type="project" value="UniProtKB-UniRule"/>
</dbReference>
<gene>
    <name evidence="4 10" type="primary">cheB</name>
    <name evidence="9" type="ORF">Lmor_2322</name>
    <name evidence="10" type="ORF">NCTC12239_01411</name>
</gene>
<dbReference type="CDD" id="cd17541">
    <property type="entry name" value="REC_CheB-like"/>
    <property type="match status" value="1"/>
</dbReference>
<dbReference type="RefSeq" id="WP_028383013.1">
    <property type="nucleotide sequence ID" value="NZ_CAAAJG010000003.1"/>
</dbReference>
<dbReference type="SUPFAM" id="SSF52172">
    <property type="entry name" value="CheY-like"/>
    <property type="match status" value="1"/>
</dbReference>
<feature type="domain" description="CheB-type methylesterase" evidence="8">
    <location>
        <begin position="156"/>
        <end position="350"/>
    </location>
</feature>
<feature type="modified residue" description="4-aspartylphosphate" evidence="4 6">
    <location>
        <position position="56"/>
    </location>
</feature>
<dbReference type="EC" id="3.1.1.61" evidence="4"/>
<evidence type="ECO:0000256" key="6">
    <source>
        <dbReference type="PROSITE-ProRule" id="PRU00169"/>
    </source>
</evidence>
<dbReference type="STRING" id="39962.Lmor_2322"/>
<evidence type="ECO:0000313" key="12">
    <source>
        <dbReference type="Proteomes" id="UP000254040"/>
    </source>
</evidence>
<evidence type="ECO:0000256" key="3">
    <source>
        <dbReference type="ARBA" id="ARBA00048267"/>
    </source>
</evidence>
<dbReference type="InterPro" id="IPR011006">
    <property type="entry name" value="CheY-like_superfamily"/>
</dbReference>
<dbReference type="SUPFAM" id="SSF52738">
    <property type="entry name" value="Methylesterase CheB, C-terminal domain"/>
    <property type="match status" value="1"/>
</dbReference>
<reference evidence="10 12" key="2">
    <citation type="submission" date="2018-06" db="EMBL/GenBank/DDBJ databases">
        <authorList>
            <consortium name="Pathogen Informatics"/>
            <person name="Doyle S."/>
        </authorList>
    </citation>
    <scope>NUCLEOTIDE SEQUENCE [LARGE SCALE GENOMIC DNA]</scope>
    <source>
        <strain evidence="10 12">NCTC12239</strain>
    </source>
</reference>
<dbReference type="Gene3D" id="3.40.50.180">
    <property type="entry name" value="Methylesterase CheB, C-terminal domain"/>
    <property type="match status" value="1"/>
</dbReference>
<keyword evidence="4 6" id="KW-0597">Phosphoprotein</keyword>
<feature type="domain" description="Response regulatory" evidence="7">
    <location>
        <begin position="5"/>
        <end position="123"/>
    </location>
</feature>
<comment type="domain">
    <text evidence="4">Contains a C-terminal catalytic domain, and an N-terminal region which modulates catalytic activity.</text>
</comment>
<comment type="similarity">
    <text evidence="4">Belongs to the CheB family.</text>
</comment>
<evidence type="ECO:0000313" key="10">
    <source>
        <dbReference type="EMBL" id="STX62479.1"/>
    </source>
</evidence>
<dbReference type="Pfam" id="PF00072">
    <property type="entry name" value="Response_reg"/>
    <property type="match status" value="1"/>
</dbReference>